<dbReference type="AlphaFoldDB" id="A0A1B9G0I7"/>
<accession>A0A1B9G0I7</accession>
<sequence>MTLQAILGRLRLGPTRTYPLSGSSKSKGSEGLLRLRGGCASANNVIQMPFPVFLDYDTNNSKRKKKKRKGSKGLSAGAWMGCGDLTLKDETSTMRLRGGGCCCGGNPSYYDDAPPRRRRRRKNNYVFAYSGNGSSCGGGGGGC</sequence>
<evidence type="ECO:0000313" key="1">
    <source>
        <dbReference type="EMBL" id="OCF24529.1"/>
    </source>
</evidence>
<reference evidence="1" key="2">
    <citation type="submission" date="2014-01" db="EMBL/GenBank/DDBJ databases">
        <title>Evolution of pathogenesis and genome organization in the Tremellales.</title>
        <authorList>
            <person name="Cuomo C."/>
            <person name="Litvintseva A."/>
            <person name="Heitman J."/>
            <person name="Chen Y."/>
            <person name="Sun S."/>
            <person name="Springer D."/>
            <person name="Dromer F."/>
            <person name="Young S."/>
            <person name="Zeng Q."/>
            <person name="Chapman S."/>
            <person name="Gujja S."/>
            <person name="Saif S."/>
            <person name="Birren B."/>
        </authorList>
    </citation>
    <scope>NUCLEOTIDE SEQUENCE</scope>
    <source>
        <strain evidence="1">CBS 10118</strain>
    </source>
</reference>
<protein>
    <submittedName>
        <fullName evidence="1">Uncharacterized protein</fullName>
    </submittedName>
</protein>
<gene>
    <name evidence="1" type="ORF">I302_05989</name>
</gene>
<dbReference type="VEuPathDB" id="FungiDB:I302_05989"/>
<proteinExistence type="predicted"/>
<dbReference type="EMBL" id="KI894022">
    <property type="protein sequence ID" value="OCF24529.1"/>
    <property type="molecule type" value="Genomic_DNA"/>
</dbReference>
<name>A0A1B9G0I7_9TREE</name>
<organism evidence="1">
    <name type="scientific">Kwoniella bestiolae CBS 10118</name>
    <dbReference type="NCBI Taxonomy" id="1296100"/>
    <lineage>
        <taxon>Eukaryota</taxon>
        <taxon>Fungi</taxon>
        <taxon>Dikarya</taxon>
        <taxon>Basidiomycota</taxon>
        <taxon>Agaricomycotina</taxon>
        <taxon>Tremellomycetes</taxon>
        <taxon>Tremellales</taxon>
        <taxon>Cryptococcaceae</taxon>
        <taxon>Kwoniella</taxon>
    </lineage>
</organism>
<reference evidence="1" key="1">
    <citation type="submission" date="2013-07" db="EMBL/GenBank/DDBJ databases">
        <title>The Genome Sequence of Cryptococcus bestiolae CBS10118.</title>
        <authorList>
            <consortium name="The Broad Institute Genome Sequencing Platform"/>
            <person name="Cuomo C."/>
            <person name="Litvintseva A."/>
            <person name="Chen Y."/>
            <person name="Heitman J."/>
            <person name="Sun S."/>
            <person name="Springer D."/>
            <person name="Dromer F."/>
            <person name="Young S.K."/>
            <person name="Zeng Q."/>
            <person name="Gargeya S."/>
            <person name="Fitzgerald M."/>
            <person name="Abouelleil A."/>
            <person name="Alvarado L."/>
            <person name="Berlin A.M."/>
            <person name="Chapman S.B."/>
            <person name="Dewar J."/>
            <person name="Goldberg J."/>
            <person name="Griggs A."/>
            <person name="Gujja S."/>
            <person name="Hansen M."/>
            <person name="Howarth C."/>
            <person name="Imamovic A."/>
            <person name="Larimer J."/>
            <person name="McCowan C."/>
            <person name="Murphy C."/>
            <person name="Pearson M."/>
            <person name="Priest M."/>
            <person name="Roberts A."/>
            <person name="Saif S."/>
            <person name="Shea T."/>
            <person name="Sykes S."/>
            <person name="Wortman J."/>
            <person name="Nusbaum C."/>
            <person name="Birren B."/>
        </authorList>
    </citation>
    <scope>NUCLEOTIDE SEQUENCE [LARGE SCALE GENOMIC DNA]</scope>
    <source>
        <strain evidence="1">CBS 10118</strain>
    </source>
</reference>